<dbReference type="OrthoDB" id="5614108at2"/>
<evidence type="ECO:0000313" key="2">
    <source>
        <dbReference type="EMBL" id="QBZ83590.1"/>
    </source>
</evidence>
<reference evidence="2 3" key="1">
    <citation type="submission" date="2018-08" db="EMBL/GenBank/DDBJ databases">
        <title>Horizontal acquisition of hydrogen conversion ability and other habitat adaptations in Hydrogenovibrio crunogenus strains.</title>
        <authorList>
            <person name="Gonnella G."/>
            <person name="Adam N."/>
            <person name="Perner M."/>
        </authorList>
    </citation>
    <scope>NUCLEOTIDE SEQUENCE [LARGE SCALE GENOMIC DNA]</scope>
    <source>
        <strain evidence="2 3">SP-41</strain>
    </source>
</reference>
<sequence>MFLLTQNPSLNPRSVSIMAAAISFSLLVTGCSSTPSSQKNADSVLDYDADTSYRETEKSLSKDLAVPPNLFLPSKKQDEFDIAISNTGKLEEEYRYIPTYRADHLAVKSNLSGRWLEIKGMSSEKVWQGVQSFLVSLGMPVKEARKDTGFIRTEFVPRKELVPLDDQGPLTKLLNSWRPELADGLYDRLIAQVEYDAGQDVTRVYFHHYMVADPSVADSEDAAVVVDSGWKVKPYNPLIEAEATYQAMIFFGASQGESLKAIQMTQNQVHSEQEDSTNGLKVDASAAETWSYLKAMLYRSGWFYEHIKPVTKEVWVVVPASVRKENSLGSKLAFWRSDDDAEKYIPKRIKFTVETLNEQTPDRSSGSLLKVDTAESSEPLTPEKRRYIFESLGLLKP</sequence>
<dbReference type="Proteomes" id="UP000296201">
    <property type="component" value="Chromosome"/>
</dbReference>
<feature type="compositionally biased region" description="Polar residues" evidence="1">
    <location>
        <begin position="358"/>
        <end position="367"/>
    </location>
</feature>
<dbReference type="RefSeq" id="WP_135796193.1">
    <property type="nucleotide sequence ID" value="NZ_CP032096.1"/>
</dbReference>
<gene>
    <name evidence="2" type="primary">bamC</name>
    <name evidence="2" type="ORF">GHNINEIG_01650</name>
</gene>
<dbReference type="EMBL" id="CP032096">
    <property type="protein sequence ID" value="QBZ83590.1"/>
    <property type="molecule type" value="Genomic_DNA"/>
</dbReference>
<evidence type="ECO:0000313" key="3">
    <source>
        <dbReference type="Proteomes" id="UP000296201"/>
    </source>
</evidence>
<keyword evidence="3" id="KW-1185">Reference proteome</keyword>
<proteinExistence type="predicted"/>
<accession>A0A4P7P0C9</accession>
<evidence type="ECO:0000256" key="1">
    <source>
        <dbReference type="SAM" id="MobiDB-lite"/>
    </source>
</evidence>
<organism evidence="2 3">
    <name type="scientific">Hydrogenovibrio crunogenus</name>
    <dbReference type="NCBI Taxonomy" id="39765"/>
    <lineage>
        <taxon>Bacteria</taxon>
        <taxon>Pseudomonadati</taxon>
        <taxon>Pseudomonadota</taxon>
        <taxon>Gammaproteobacteria</taxon>
        <taxon>Thiotrichales</taxon>
        <taxon>Piscirickettsiaceae</taxon>
        <taxon>Hydrogenovibrio</taxon>
    </lineage>
</organism>
<dbReference type="AlphaFoldDB" id="A0A4P7P0C9"/>
<protein>
    <submittedName>
        <fullName evidence="2">Outer membrane protein assembly factor BamC</fullName>
    </submittedName>
</protein>
<feature type="region of interest" description="Disordered" evidence="1">
    <location>
        <begin position="358"/>
        <end position="379"/>
    </location>
</feature>
<name>A0A4P7P0C9_9GAMM</name>